<comment type="caution">
    <text evidence="1">The sequence shown here is derived from an EMBL/GenBank/DDBJ whole genome shotgun (WGS) entry which is preliminary data.</text>
</comment>
<name>A0A0F9QVV3_9ZZZZ</name>
<protein>
    <submittedName>
        <fullName evidence="1">Uncharacterized protein</fullName>
    </submittedName>
</protein>
<gene>
    <name evidence="1" type="ORF">LCGC14_1048090</name>
</gene>
<proteinExistence type="predicted"/>
<organism evidence="1">
    <name type="scientific">marine sediment metagenome</name>
    <dbReference type="NCBI Taxonomy" id="412755"/>
    <lineage>
        <taxon>unclassified sequences</taxon>
        <taxon>metagenomes</taxon>
        <taxon>ecological metagenomes</taxon>
    </lineage>
</organism>
<reference evidence="1" key="1">
    <citation type="journal article" date="2015" name="Nature">
        <title>Complex archaea that bridge the gap between prokaryotes and eukaryotes.</title>
        <authorList>
            <person name="Spang A."/>
            <person name="Saw J.H."/>
            <person name="Jorgensen S.L."/>
            <person name="Zaremba-Niedzwiedzka K."/>
            <person name="Martijn J."/>
            <person name="Lind A.E."/>
            <person name="van Eijk R."/>
            <person name="Schleper C."/>
            <person name="Guy L."/>
            <person name="Ettema T.J."/>
        </authorList>
    </citation>
    <scope>NUCLEOTIDE SEQUENCE</scope>
</reference>
<accession>A0A0F9QVV3</accession>
<evidence type="ECO:0000313" key="1">
    <source>
        <dbReference type="EMBL" id="KKN09283.1"/>
    </source>
</evidence>
<dbReference type="EMBL" id="LAZR01004365">
    <property type="protein sequence ID" value="KKN09283.1"/>
    <property type="molecule type" value="Genomic_DNA"/>
</dbReference>
<sequence>MKRVIYAQQRVGFAHALMLRTCCVRVAHLRSVRNRDMSALHV</sequence>
<dbReference type="AlphaFoldDB" id="A0A0F9QVV3"/>